<comment type="caution">
    <text evidence="2">The sequence shown here is derived from an EMBL/GenBank/DDBJ whole genome shotgun (WGS) entry which is preliminary data.</text>
</comment>
<dbReference type="PROSITE" id="PS51819">
    <property type="entry name" value="VOC"/>
    <property type="match status" value="1"/>
</dbReference>
<name>A0A1K0G5H7_9ACTN</name>
<dbReference type="Gene3D" id="3.30.720.110">
    <property type="match status" value="1"/>
</dbReference>
<evidence type="ECO:0000313" key="3">
    <source>
        <dbReference type="Proteomes" id="UP000182486"/>
    </source>
</evidence>
<organism evidence="2 3">
    <name type="scientific">Couchioplanes caeruleus subsp. caeruleus</name>
    <dbReference type="NCBI Taxonomy" id="56427"/>
    <lineage>
        <taxon>Bacteria</taxon>
        <taxon>Bacillati</taxon>
        <taxon>Actinomycetota</taxon>
        <taxon>Actinomycetes</taxon>
        <taxon>Micromonosporales</taxon>
        <taxon>Micromonosporaceae</taxon>
        <taxon>Couchioplanes</taxon>
    </lineage>
</organism>
<sequence length="145" mass="15445">MNTLTPYLCCADAAAAITFYQVAFGAVEVERWTADDGRIGHAQLDMQGNPVYLADEHPEIGVVSPTTLGRTPVSFVLEVADADAAVEQAVAAGATLERSVTDSPDGRRAGWIVDPYGHRWNLSAQSAQAAALPDRVGEYKVTQGR</sequence>
<dbReference type="PANTHER" id="PTHR34109">
    <property type="entry name" value="BNAUNNG04460D PROTEIN-RELATED"/>
    <property type="match status" value="1"/>
</dbReference>
<dbReference type="CDD" id="cd07246">
    <property type="entry name" value="VOC_like"/>
    <property type="match status" value="1"/>
</dbReference>
<dbReference type="PANTHER" id="PTHR34109:SF1">
    <property type="entry name" value="VOC DOMAIN-CONTAINING PROTEIN"/>
    <property type="match status" value="1"/>
</dbReference>
<evidence type="ECO:0000259" key="1">
    <source>
        <dbReference type="PROSITE" id="PS51819"/>
    </source>
</evidence>
<dbReference type="SUPFAM" id="SSF54593">
    <property type="entry name" value="Glyoxalase/Bleomycin resistance protein/Dihydroxybiphenyl dioxygenase"/>
    <property type="match status" value="1"/>
</dbReference>
<dbReference type="InterPro" id="IPR004360">
    <property type="entry name" value="Glyas_Fos-R_dOase_dom"/>
</dbReference>
<dbReference type="Gene3D" id="3.30.720.120">
    <property type="match status" value="1"/>
</dbReference>
<dbReference type="InterPro" id="IPR029068">
    <property type="entry name" value="Glyas_Bleomycin-R_OHBP_Dase"/>
</dbReference>
<dbReference type="InterPro" id="IPR037523">
    <property type="entry name" value="VOC_core"/>
</dbReference>
<dbReference type="EMBL" id="MEIA01000215">
    <property type="protein sequence ID" value="OJF12530.1"/>
    <property type="molecule type" value="Genomic_DNA"/>
</dbReference>
<keyword evidence="3" id="KW-1185">Reference proteome</keyword>
<dbReference type="RefSeq" id="WP_071806895.1">
    <property type="nucleotide sequence ID" value="NZ_MEIA01000215.1"/>
</dbReference>
<protein>
    <recommendedName>
        <fullName evidence="1">VOC domain-containing protein</fullName>
    </recommendedName>
</protein>
<dbReference type="Proteomes" id="UP000182486">
    <property type="component" value="Unassembled WGS sequence"/>
</dbReference>
<gene>
    <name evidence="2" type="ORF">BG844_20170</name>
</gene>
<accession>A0A1K0G5H7</accession>
<evidence type="ECO:0000313" key="2">
    <source>
        <dbReference type="EMBL" id="OJF12530.1"/>
    </source>
</evidence>
<proteinExistence type="predicted"/>
<reference evidence="2 3" key="1">
    <citation type="submission" date="2016-09" db="EMBL/GenBank/DDBJ databases">
        <title>Couchioplanes caeruleus draft genome sequence.</title>
        <authorList>
            <person name="Sheehan J."/>
            <person name="Caffrey P."/>
        </authorList>
    </citation>
    <scope>NUCLEOTIDE SEQUENCE [LARGE SCALE GENOMIC DNA]</scope>
    <source>
        <strain evidence="2 3">DSM 43634</strain>
    </source>
</reference>
<feature type="domain" description="VOC" evidence="1">
    <location>
        <begin position="1"/>
        <end position="125"/>
    </location>
</feature>
<dbReference type="Pfam" id="PF00903">
    <property type="entry name" value="Glyoxalase"/>
    <property type="match status" value="1"/>
</dbReference>
<dbReference type="AlphaFoldDB" id="A0A1K0G5H7"/>